<name>A0A2I0B167_9ASPA</name>
<evidence type="ECO:0000256" key="4">
    <source>
        <dbReference type="ARBA" id="ARBA00023163"/>
    </source>
</evidence>
<evidence type="ECO:0000313" key="8">
    <source>
        <dbReference type="EMBL" id="PKA61514.1"/>
    </source>
</evidence>
<keyword evidence="9" id="KW-1185">Reference proteome</keyword>
<dbReference type="PROSITE" id="PS51032">
    <property type="entry name" value="AP2_ERF"/>
    <property type="match status" value="1"/>
</dbReference>
<dbReference type="GO" id="GO:0005634">
    <property type="term" value="C:nucleus"/>
    <property type="evidence" value="ECO:0007669"/>
    <property type="project" value="UniProtKB-SubCell"/>
</dbReference>
<evidence type="ECO:0000256" key="5">
    <source>
        <dbReference type="ARBA" id="ARBA00023242"/>
    </source>
</evidence>
<dbReference type="GO" id="GO:0003677">
    <property type="term" value="F:DNA binding"/>
    <property type="evidence" value="ECO:0007669"/>
    <property type="project" value="UniProtKB-KW"/>
</dbReference>
<evidence type="ECO:0000256" key="3">
    <source>
        <dbReference type="ARBA" id="ARBA00023125"/>
    </source>
</evidence>
<dbReference type="STRING" id="1088818.A0A2I0B167"/>
<dbReference type="EMBL" id="KZ451929">
    <property type="protein sequence ID" value="PKA61514.1"/>
    <property type="molecule type" value="Genomic_DNA"/>
</dbReference>
<dbReference type="SMART" id="SM00380">
    <property type="entry name" value="AP2"/>
    <property type="match status" value="1"/>
</dbReference>
<organism evidence="8 9">
    <name type="scientific">Apostasia shenzhenica</name>
    <dbReference type="NCBI Taxonomy" id="1088818"/>
    <lineage>
        <taxon>Eukaryota</taxon>
        <taxon>Viridiplantae</taxon>
        <taxon>Streptophyta</taxon>
        <taxon>Embryophyta</taxon>
        <taxon>Tracheophyta</taxon>
        <taxon>Spermatophyta</taxon>
        <taxon>Magnoliopsida</taxon>
        <taxon>Liliopsida</taxon>
        <taxon>Asparagales</taxon>
        <taxon>Orchidaceae</taxon>
        <taxon>Apostasioideae</taxon>
        <taxon>Apostasia</taxon>
    </lineage>
</organism>
<evidence type="ECO:0000256" key="6">
    <source>
        <dbReference type="SAM" id="MobiDB-lite"/>
    </source>
</evidence>
<gene>
    <name evidence="8" type="primary">ERF114</name>
    <name evidence="8" type="ORF">AXF42_Ash018801</name>
</gene>
<dbReference type="GO" id="GO:0009873">
    <property type="term" value="P:ethylene-activated signaling pathway"/>
    <property type="evidence" value="ECO:0007669"/>
    <property type="project" value="InterPro"/>
</dbReference>
<dbReference type="CDD" id="cd00018">
    <property type="entry name" value="AP2"/>
    <property type="match status" value="1"/>
</dbReference>
<keyword evidence="4" id="KW-0804">Transcription</keyword>
<dbReference type="GO" id="GO:0003700">
    <property type="term" value="F:DNA-binding transcription factor activity"/>
    <property type="evidence" value="ECO:0007669"/>
    <property type="project" value="InterPro"/>
</dbReference>
<protein>
    <submittedName>
        <fullName evidence="8">Ethylene-responsive transcription factor ERF114</fullName>
    </submittedName>
</protein>
<feature type="domain" description="AP2/ERF" evidence="7">
    <location>
        <begin position="201"/>
        <end position="258"/>
    </location>
</feature>
<keyword evidence="2" id="KW-0805">Transcription regulation</keyword>
<dbReference type="InterPro" id="IPR044808">
    <property type="entry name" value="ERF_plant"/>
</dbReference>
<feature type="region of interest" description="Disordered" evidence="6">
    <location>
        <begin position="344"/>
        <end position="389"/>
    </location>
</feature>
<reference evidence="8 9" key="1">
    <citation type="journal article" date="2017" name="Nature">
        <title>The Apostasia genome and the evolution of orchids.</title>
        <authorList>
            <person name="Zhang G.Q."/>
            <person name="Liu K.W."/>
            <person name="Li Z."/>
            <person name="Lohaus R."/>
            <person name="Hsiao Y.Y."/>
            <person name="Niu S.C."/>
            <person name="Wang J.Y."/>
            <person name="Lin Y.C."/>
            <person name="Xu Q."/>
            <person name="Chen L.J."/>
            <person name="Yoshida K."/>
            <person name="Fujiwara S."/>
            <person name="Wang Z.W."/>
            <person name="Zhang Y.Q."/>
            <person name="Mitsuda N."/>
            <person name="Wang M."/>
            <person name="Liu G.H."/>
            <person name="Pecoraro L."/>
            <person name="Huang H.X."/>
            <person name="Xiao X.J."/>
            <person name="Lin M."/>
            <person name="Wu X.Y."/>
            <person name="Wu W.L."/>
            <person name="Chen Y.Y."/>
            <person name="Chang S.B."/>
            <person name="Sakamoto S."/>
            <person name="Ohme-Takagi M."/>
            <person name="Yagi M."/>
            <person name="Zeng S.J."/>
            <person name="Shen C.Y."/>
            <person name="Yeh C.M."/>
            <person name="Luo Y.B."/>
            <person name="Tsai W.C."/>
            <person name="Van de Peer Y."/>
            <person name="Liu Z.J."/>
        </authorList>
    </citation>
    <scope>NUCLEOTIDE SEQUENCE [LARGE SCALE GENOMIC DNA]</scope>
    <source>
        <strain evidence="9">cv. Shenzhen</strain>
        <tissue evidence="8">Stem</tissue>
    </source>
</reference>
<dbReference type="InterPro" id="IPR036955">
    <property type="entry name" value="AP2/ERF_dom_sf"/>
</dbReference>
<dbReference type="OrthoDB" id="787101at2759"/>
<evidence type="ECO:0000259" key="7">
    <source>
        <dbReference type="PROSITE" id="PS51032"/>
    </source>
</evidence>
<evidence type="ECO:0000256" key="2">
    <source>
        <dbReference type="ARBA" id="ARBA00023015"/>
    </source>
</evidence>
<evidence type="ECO:0000313" key="9">
    <source>
        <dbReference type="Proteomes" id="UP000236161"/>
    </source>
</evidence>
<keyword evidence="5" id="KW-0539">Nucleus</keyword>
<keyword evidence="3" id="KW-0238">DNA-binding</keyword>
<dbReference type="FunFam" id="3.30.730.10:FF:000001">
    <property type="entry name" value="Ethylene-responsive transcription factor 2"/>
    <property type="match status" value="1"/>
</dbReference>
<dbReference type="Gene3D" id="3.30.730.10">
    <property type="entry name" value="AP2/ERF domain"/>
    <property type="match status" value="1"/>
</dbReference>
<proteinExistence type="predicted"/>
<accession>A0A2I0B167</accession>
<dbReference type="AlphaFoldDB" id="A0A2I0B167"/>
<dbReference type="InterPro" id="IPR001471">
    <property type="entry name" value="AP2/ERF_dom"/>
</dbReference>
<dbReference type="InterPro" id="IPR016177">
    <property type="entry name" value="DNA-bd_dom_sf"/>
</dbReference>
<dbReference type="Proteomes" id="UP000236161">
    <property type="component" value="Unassembled WGS sequence"/>
</dbReference>
<dbReference type="Pfam" id="PF00847">
    <property type="entry name" value="AP2"/>
    <property type="match status" value="1"/>
</dbReference>
<sequence>MPGRCSTLLKKLMTFFPPINDCFPHRFKRVDLMCIKVAQPSESDDIQRFLSAGEEEEEEEEGPTAHTAEVTVAVPPPSACTMLSGFRSEMEISAMVSALTHVVTGGAGGSVRIKREREEVLPETARVFGEYASSAAAGGGGGIRVKREREVMPLETTLVYRGFGESASSSAVAVEQQFPGRTAPRGAPASSPETEGGVRRRYRGVRQRPWGKWAAEIRDPHKAARVWLGTFETAEAAARAYDEAALRFRGNRAKLNFPENVSLRQLQTAAPATQLPESGSPATSTLIKFQPGDAAGDYLEYSRLLQGAGEYQEVQQPALLLDRLMYPSSSLASSSRSPASFSLVYPQQTAGGQETSVSQSPSAGILQRMDEVPAPPRTDSLRYPPSCSG</sequence>
<feature type="compositionally biased region" description="Polar residues" evidence="6">
    <location>
        <begin position="345"/>
        <end position="362"/>
    </location>
</feature>
<evidence type="ECO:0000256" key="1">
    <source>
        <dbReference type="ARBA" id="ARBA00004123"/>
    </source>
</evidence>
<dbReference type="PANTHER" id="PTHR31190:SF421">
    <property type="entry name" value="ETHYLENE-RESPONSIVE TRANSCRIPTION FACTOR ERF110"/>
    <property type="match status" value="1"/>
</dbReference>
<dbReference type="SUPFAM" id="SSF54171">
    <property type="entry name" value="DNA-binding domain"/>
    <property type="match status" value="1"/>
</dbReference>
<feature type="region of interest" description="Disordered" evidence="6">
    <location>
        <begin position="175"/>
        <end position="197"/>
    </location>
</feature>
<dbReference type="PANTHER" id="PTHR31190">
    <property type="entry name" value="DNA-BINDING DOMAIN"/>
    <property type="match status" value="1"/>
</dbReference>
<dbReference type="PRINTS" id="PR00367">
    <property type="entry name" value="ETHRSPELEMNT"/>
</dbReference>
<comment type="subcellular location">
    <subcellularLocation>
        <location evidence="1">Nucleus</location>
    </subcellularLocation>
</comment>